<proteinExistence type="predicted"/>
<sequence length="98" mass="10396">MTKLFEQAAQVDILDAAGRLIADPERAVVSRAAIVAMAQLVEHAWEICIEADLLARAVALPADAARDHAIAVQADRVRTLMAALSGETQEKNDGSSDS</sequence>
<evidence type="ECO:0000313" key="2">
    <source>
        <dbReference type="Proteomes" id="UP000193083"/>
    </source>
</evidence>
<dbReference type="AlphaFoldDB" id="A0A1X7NVH4"/>
<gene>
    <name evidence="1" type="ORF">SAMN02982922_2715</name>
</gene>
<dbReference type="EMBL" id="FXBL01000004">
    <property type="protein sequence ID" value="SMH42226.1"/>
    <property type="molecule type" value="Genomic_DNA"/>
</dbReference>
<dbReference type="RefSeq" id="WP_085464626.1">
    <property type="nucleotide sequence ID" value="NZ_FXBL01000004.1"/>
</dbReference>
<protein>
    <submittedName>
        <fullName evidence="1">Uncharacterized protein</fullName>
    </submittedName>
</protein>
<name>A0A1X7NVH4_9HYPH</name>
<reference evidence="1 2" key="1">
    <citation type="submission" date="2017-04" db="EMBL/GenBank/DDBJ databases">
        <authorList>
            <person name="Afonso C.L."/>
            <person name="Miller P.J."/>
            <person name="Scott M.A."/>
            <person name="Spackman E."/>
            <person name="Goraichik I."/>
            <person name="Dimitrov K.M."/>
            <person name="Suarez D.L."/>
            <person name="Swayne D.E."/>
        </authorList>
    </citation>
    <scope>NUCLEOTIDE SEQUENCE [LARGE SCALE GENOMIC DNA]</scope>
    <source>
        <strain evidence="1 2">B5P</strain>
    </source>
</reference>
<keyword evidence="2" id="KW-1185">Reference proteome</keyword>
<evidence type="ECO:0000313" key="1">
    <source>
        <dbReference type="EMBL" id="SMH42226.1"/>
    </source>
</evidence>
<organism evidence="1 2">
    <name type="scientific">Mesorhizobium australicum</name>
    <dbReference type="NCBI Taxonomy" id="536018"/>
    <lineage>
        <taxon>Bacteria</taxon>
        <taxon>Pseudomonadati</taxon>
        <taxon>Pseudomonadota</taxon>
        <taxon>Alphaproteobacteria</taxon>
        <taxon>Hyphomicrobiales</taxon>
        <taxon>Phyllobacteriaceae</taxon>
        <taxon>Mesorhizobium</taxon>
    </lineage>
</organism>
<dbReference type="Proteomes" id="UP000193083">
    <property type="component" value="Unassembled WGS sequence"/>
</dbReference>
<dbReference type="OrthoDB" id="10008045at2"/>
<accession>A0A1X7NVH4</accession>